<dbReference type="AlphaFoldDB" id="A0A0C4DZR8"/>
<dbReference type="EMBL" id="ADBL01001329">
    <property type="status" value="NOT_ANNOTATED_CDS"/>
    <property type="molecule type" value="Genomic_DNA"/>
</dbReference>
<proteinExistence type="predicted"/>
<reference evidence="2" key="3">
    <citation type="submission" date="2011-03" db="EMBL/GenBank/DDBJ databases">
        <title>Annotation of Magnaporthe poae ATCC 64411.</title>
        <authorList>
            <person name="Ma L.-J."/>
            <person name="Dead R."/>
            <person name="Young S.K."/>
            <person name="Zeng Q."/>
            <person name="Gargeya S."/>
            <person name="Fitzgerald M."/>
            <person name="Haas B."/>
            <person name="Abouelleil A."/>
            <person name="Alvarado L."/>
            <person name="Arachchi H.M."/>
            <person name="Berlin A."/>
            <person name="Brown A."/>
            <person name="Chapman S.B."/>
            <person name="Chen Z."/>
            <person name="Dunbar C."/>
            <person name="Freedman E."/>
            <person name="Gearin G."/>
            <person name="Gellesch M."/>
            <person name="Goldberg J."/>
            <person name="Griggs A."/>
            <person name="Gujja S."/>
            <person name="Heiman D."/>
            <person name="Howarth C."/>
            <person name="Larson L."/>
            <person name="Lui A."/>
            <person name="MacDonald P.J.P."/>
            <person name="Mehta T."/>
            <person name="Montmayeur A."/>
            <person name="Murphy C."/>
            <person name="Neiman D."/>
            <person name="Pearson M."/>
            <person name="Priest M."/>
            <person name="Roberts A."/>
            <person name="Saif S."/>
            <person name="Shea T."/>
            <person name="Shenoy N."/>
            <person name="Sisk P."/>
            <person name="Stolte C."/>
            <person name="Sykes S."/>
            <person name="Yandava C."/>
            <person name="Wortman J."/>
            <person name="Nusbaum C."/>
            <person name="Birren B."/>
        </authorList>
    </citation>
    <scope>NUCLEOTIDE SEQUENCE</scope>
    <source>
        <strain evidence="2">ATCC 64411</strain>
    </source>
</reference>
<evidence type="ECO:0008006" key="5">
    <source>
        <dbReference type="Google" id="ProtNLM"/>
    </source>
</evidence>
<protein>
    <recommendedName>
        <fullName evidence="5">WW-domain ligand protein</fullName>
    </recommendedName>
</protein>
<reference evidence="3" key="4">
    <citation type="journal article" date="2015" name="G3 (Bethesda)">
        <title>Genome sequences of three phytopathogenic species of the Magnaporthaceae family of fungi.</title>
        <authorList>
            <person name="Okagaki L.H."/>
            <person name="Nunes C.C."/>
            <person name="Sailsbery J."/>
            <person name="Clay B."/>
            <person name="Brown D."/>
            <person name="John T."/>
            <person name="Oh Y."/>
            <person name="Young N."/>
            <person name="Fitzgerald M."/>
            <person name="Haas B.J."/>
            <person name="Zeng Q."/>
            <person name="Young S."/>
            <person name="Adiconis X."/>
            <person name="Fan L."/>
            <person name="Levin J.Z."/>
            <person name="Mitchell T.K."/>
            <person name="Okubara P.A."/>
            <person name="Farman M.L."/>
            <person name="Kohn L.M."/>
            <person name="Birren B."/>
            <person name="Ma L.-J."/>
            <person name="Dean R.A."/>
        </authorList>
    </citation>
    <scope>NUCLEOTIDE SEQUENCE</scope>
    <source>
        <strain evidence="3">ATCC 64411 / 73-15</strain>
    </source>
</reference>
<dbReference type="CDD" id="cd13214">
    <property type="entry name" value="PH-GRAM_WBP2"/>
    <property type="match status" value="1"/>
</dbReference>
<gene>
    <name evidence="2" type="ORF">MAPG_05574</name>
</gene>
<dbReference type="GO" id="GO:0003713">
    <property type="term" value="F:transcription coactivator activity"/>
    <property type="evidence" value="ECO:0007669"/>
    <property type="project" value="InterPro"/>
</dbReference>
<keyword evidence="4" id="KW-1185">Reference proteome</keyword>
<dbReference type="OrthoDB" id="1259151at2759"/>
<reference evidence="2" key="2">
    <citation type="submission" date="2010-05" db="EMBL/GenBank/DDBJ databases">
        <title>The Genome Sequence of Magnaporthe poae strain ATCC 64411.</title>
        <authorList>
            <consortium name="The Broad Institute Genome Sequencing Platform"/>
            <consortium name="Broad Institute Genome Sequencing Center for Infectious Disease"/>
            <person name="Ma L.-J."/>
            <person name="Dead R."/>
            <person name="Young S."/>
            <person name="Zeng Q."/>
            <person name="Koehrsen M."/>
            <person name="Alvarado L."/>
            <person name="Berlin A."/>
            <person name="Chapman S.B."/>
            <person name="Chen Z."/>
            <person name="Freedman E."/>
            <person name="Gellesch M."/>
            <person name="Goldberg J."/>
            <person name="Griggs A."/>
            <person name="Gujja S."/>
            <person name="Heilman E.R."/>
            <person name="Heiman D."/>
            <person name="Hepburn T."/>
            <person name="Howarth C."/>
            <person name="Jen D."/>
            <person name="Larson L."/>
            <person name="Mehta T."/>
            <person name="Neiman D."/>
            <person name="Pearson M."/>
            <person name="Roberts A."/>
            <person name="Saif S."/>
            <person name="Shea T."/>
            <person name="Shenoy N."/>
            <person name="Sisk P."/>
            <person name="Stolte C."/>
            <person name="Sykes S."/>
            <person name="Walk T."/>
            <person name="White J."/>
            <person name="Yandava C."/>
            <person name="Haas B."/>
            <person name="Nusbaum C."/>
            <person name="Birren B."/>
        </authorList>
    </citation>
    <scope>NUCLEOTIDE SEQUENCE</scope>
    <source>
        <strain evidence="2">ATCC 64411</strain>
    </source>
</reference>
<dbReference type="EnsemblFungi" id="MAPG_05574T0">
    <property type="protein sequence ID" value="MAPG_05574T0"/>
    <property type="gene ID" value="MAPG_05574"/>
</dbReference>
<evidence type="ECO:0000313" key="4">
    <source>
        <dbReference type="Proteomes" id="UP000011715"/>
    </source>
</evidence>
<evidence type="ECO:0000313" key="2">
    <source>
        <dbReference type="EMBL" id="KLU86562.1"/>
    </source>
</evidence>
<feature type="compositionally biased region" description="Low complexity" evidence="1">
    <location>
        <begin position="169"/>
        <end position="205"/>
    </location>
</feature>
<dbReference type="EMBL" id="GL876969">
    <property type="protein sequence ID" value="KLU86562.1"/>
    <property type="molecule type" value="Genomic_DNA"/>
</dbReference>
<sequence length="245" mass="26819">MSLNWVMLDRDGGIVPLSKERILYKQQSRISLTLSTPTELKNAPAFCVKSDAGTVYITTFRVIYLPARPTEQFKSFAAPVLDFKDTHSPSGVLDLFSAYSWIGLVQPVPGGNVPPGIPRLEIKLKFNDGGFPAFLQSFTTIKERLQHAQDIRAETGQNIPLDEPLPQYEPAGASASAAGPSTSTETAATQRQQQQEQQPSVAQTSEASHTPQPPPDEAPPGYEEAQAQAIGERMEQTLRDEAERQ</sequence>
<dbReference type="SUPFAM" id="SSF50729">
    <property type="entry name" value="PH domain-like"/>
    <property type="match status" value="1"/>
</dbReference>
<dbReference type="OMA" id="SNRLEDH"/>
<dbReference type="STRING" id="644358.A0A0C4DZR8"/>
<accession>A0A0C4DZR8</accession>
<name>A0A0C4DZR8_MAGP6</name>
<dbReference type="Proteomes" id="UP000011715">
    <property type="component" value="Unassembled WGS sequence"/>
</dbReference>
<dbReference type="GO" id="GO:0031490">
    <property type="term" value="F:chromatin DNA binding"/>
    <property type="evidence" value="ECO:0007669"/>
    <property type="project" value="TreeGrafter"/>
</dbReference>
<feature type="compositionally biased region" description="Basic and acidic residues" evidence="1">
    <location>
        <begin position="232"/>
        <end position="245"/>
    </location>
</feature>
<dbReference type="GO" id="GO:0005634">
    <property type="term" value="C:nucleus"/>
    <property type="evidence" value="ECO:0007669"/>
    <property type="project" value="TreeGrafter"/>
</dbReference>
<dbReference type="eggNOG" id="KOG3294">
    <property type="taxonomic scope" value="Eukaryota"/>
</dbReference>
<evidence type="ECO:0000256" key="1">
    <source>
        <dbReference type="SAM" id="MobiDB-lite"/>
    </source>
</evidence>
<dbReference type="PANTHER" id="PTHR31606">
    <property type="entry name" value="WW DOMAIN BINDING PROTEIN 2, ISOFORM E"/>
    <property type="match status" value="1"/>
</dbReference>
<dbReference type="VEuPathDB" id="FungiDB:MAPG_05574"/>
<dbReference type="PANTHER" id="PTHR31606:SF1">
    <property type="entry name" value="WW DOMAIN BINDING PROTEIN 2, ISOFORM E"/>
    <property type="match status" value="1"/>
</dbReference>
<reference evidence="4" key="1">
    <citation type="submission" date="2010-05" db="EMBL/GenBank/DDBJ databases">
        <title>The genome sequence of Magnaporthe poae strain ATCC 64411.</title>
        <authorList>
            <person name="Ma L.-J."/>
            <person name="Dead R."/>
            <person name="Young S."/>
            <person name="Zeng Q."/>
            <person name="Koehrsen M."/>
            <person name="Alvarado L."/>
            <person name="Berlin A."/>
            <person name="Chapman S.B."/>
            <person name="Chen Z."/>
            <person name="Freedman E."/>
            <person name="Gellesch M."/>
            <person name="Goldberg J."/>
            <person name="Griggs A."/>
            <person name="Gujja S."/>
            <person name="Heilman E.R."/>
            <person name="Heiman D."/>
            <person name="Hepburn T."/>
            <person name="Howarth C."/>
            <person name="Jen D."/>
            <person name="Larson L."/>
            <person name="Mehta T."/>
            <person name="Neiman D."/>
            <person name="Pearson M."/>
            <person name="Roberts A."/>
            <person name="Saif S."/>
            <person name="Shea T."/>
            <person name="Shenoy N."/>
            <person name="Sisk P."/>
            <person name="Stolte C."/>
            <person name="Sykes S."/>
            <person name="Walk T."/>
            <person name="White J."/>
            <person name="Yandava C."/>
            <person name="Haas B."/>
            <person name="Nusbaum C."/>
            <person name="Birren B."/>
        </authorList>
    </citation>
    <scope>NUCLEOTIDE SEQUENCE [LARGE SCALE GENOMIC DNA]</scope>
    <source>
        <strain evidence="4">ATCC 64411 / 73-15</strain>
    </source>
</reference>
<feature type="region of interest" description="Disordered" evidence="1">
    <location>
        <begin position="158"/>
        <end position="245"/>
    </location>
</feature>
<dbReference type="InterPro" id="IPR044852">
    <property type="entry name" value="WBP2-like"/>
</dbReference>
<organism evidence="3 4">
    <name type="scientific">Magnaporthiopsis poae (strain ATCC 64411 / 73-15)</name>
    <name type="common">Kentucky bluegrass fungus</name>
    <name type="synonym">Magnaporthe poae</name>
    <dbReference type="NCBI Taxonomy" id="644358"/>
    <lineage>
        <taxon>Eukaryota</taxon>
        <taxon>Fungi</taxon>
        <taxon>Dikarya</taxon>
        <taxon>Ascomycota</taxon>
        <taxon>Pezizomycotina</taxon>
        <taxon>Sordariomycetes</taxon>
        <taxon>Sordariomycetidae</taxon>
        <taxon>Magnaporthales</taxon>
        <taxon>Magnaporthaceae</taxon>
        <taxon>Magnaporthiopsis</taxon>
    </lineage>
</organism>
<evidence type="ECO:0000313" key="3">
    <source>
        <dbReference type="EnsemblFungi" id="MAPG_05574T0"/>
    </source>
</evidence>
<reference evidence="3" key="5">
    <citation type="submission" date="2015-06" db="UniProtKB">
        <authorList>
            <consortium name="EnsemblFungi"/>
        </authorList>
    </citation>
    <scope>IDENTIFICATION</scope>
    <source>
        <strain evidence="3">ATCC 64411</strain>
    </source>
</reference>